<dbReference type="PANTHER" id="PTHR34215">
    <property type="entry name" value="BLL0784 PROTEIN"/>
    <property type="match status" value="1"/>
</dbReference>
<gene>
    <name evidence="3" type="ORF">ORD21_04885</name>
</gene>
<feature type="region of interest" description="Disordered" evidence="1">
    <location>
        <begin position="84"/>
        <end position="118"/>
    </location>
</feature>
<accession>A0ABU4DNB6</accession>
<dbReference type="EMBL" id="JAPMIV010000005">
    <property type="protein sequence ID" value="MDV6373932.1"/>
    <property type="molecule type" value="Genomic_DNA"/>
</dbReference>
<evidence type="ECO:0000313" key="3">
    <source>
        <dbReference type="EMBL" id="MDV6373932.1"/>
    </source>
</evidence>
<sequence length="118" mass="13093">MTAEPATTQPELGTHVPERSCVACRRKRPQHEFVRVTRVDGVWKVRAGNRVGRGAYVCADTPGCWQEKRLRRAFRAQAGEISEQLLGNQPPNQPLNQAAPKQNHSAPHARVSPEVGHV</sequence>
<organism evidence="3 4">
    <name type="scientific">Deinococcus arenicola</name>
    <dbReference type="NCBI Taxonomy" id="2994950"/>
    <lineage>
        <taxon>Bacteria</taxon>
        <taxon>Thermotogati</taxon>
        <taxon>Deinococcota</taxon>
        <taxon>Deinococci</taxon>
        <taxon>Deinococcales</taxon>
        <taxon>Deinococcaceae</taxon>
        <taxon>Deinococcus</taxon>
    </lineage>
</organism>
<evidence type="ECO:0000256" key="1">
    <source>
        <dbReference type="SAM" id="MobiDB-lite"/>
    </source>
</evidence>
<dbReference type="InterPro" id="IPR037465">
    <property type="entry name" value="YlxR"/>
</dbReference>
<protein>
    <submittedName>
        <fullName evidence="3">YlxR family protein</fullName>
    </submittedName>
</protein>
<proteinExistence type="predicted"/>
<name>A0ABU4DNB6_9DEIO</name>
<dbReference type="InterPro" id="IPR007393">
    <property type="entry name" value="YlxR_dom"/>
</dbReference>
<dbReference type="PANTHER" id="PTHR34215:SF1">
    <property type="entry name" value="YLXR DOMAIN-CONTAINING PROTEIN"/>
    <property type="match status" value="1"/>
</dbReference>
<keyword evidence="4" id="KW-1185">Reference proteome</keyword>
<feature type="compositionally biased region" description="Low complexity" evidence="1">
    <location>
        <begin position="88"/>
        <end position="103"/>
    </location>
</feature>
<comment type="caution">
    <text evidence="3">The sequence shown here is derived from an EMBL/GenBank/DDBJ whole genome shotgun (WGS) entry which is preliminary data.</text>
</comment>
<dbReference type="Pfam" id="PF04296">
    <property type="entry name" value="YlxR"/>
    <property type="match status" value="1"/>
</dbReference>
<evidence type="ECO:0000313" key="4">
    <source>
        <dbReference type="Proteomes" id="UP001276150"/>
    </source>
</evidence>
<feature type="domain" description="YlxR" evidence="2">
    <location>
        <begin position="19"/>
        <end position="77"/>
    </location>
</feature>
<dbReference type="RefSeq" id="WP_317639248.1">
    <property type="nucleotide sequence ID" value="NZ_JAPMIV010000005.1"/>
</dbReference>
<dbReference type="SUPFAM" id="SSF64376">
    <property type="entry name" value="YlxR-like"/>
    <property type="match status" value="1"/>
</dbReference>
<dbReference type="Gene3D" id="3.30.1230.10">
    <property type="entry name" value="YlxR-like"/>
    <property type="match status" value="1"/>
</dbReference>
<dbReference type="InterPro" id="IPR035931">
    <property type="entry name" value="YlxR-like_sf"/>
</dbReference>
<dbReference type="Proteomes" id="UP001276150">
    <property type="component" value="Unassembled WGS sequence"/>
</dbReference>
<reference evidence="3 4" key="1">
    <citation type="submission" date="2022-11" db="EMBL/GenBank/DDBJ databases">
        <title>Deinococcus ZS9-10, Low Temperature and Draught-tolerating, UV-resistant Bacteria from Continental Antarctica.</title>
        <authorList>
            <person name="Cheng L."/>
        </authorList>
    </citation>
    <scope>NUCLEOTIDE SEQUENCE [LARGE SCALE GENOMIC DNA]</scope>
    <source>
        <strain evidence="3 4">ZS9-10</strain>
    </source>
</reference>
<evidence type="ECO:0000259" key="2">
    <source>
        <dbReference type="Pfam" id="PF04296"/>
    </source>
</evidence>